<dbReference type="InterPro" id="IPR003382">
    <property type="entry name" value="Flavoprotein"/>
</dbReference>
<dbReference type="Gene3D" id="3.40.50.1950">
    <property type="entry name" value="Flavin prenyltransferase-like"/>
    <property type="match status" value="1"/>
</dbReference>
<evidence type="ECO:0000313" key="3">
    <source>
        <dbReference type="Proteomes" id="UP000243542"/>
    </source>
</evidence>
<proteinExistence type="predicted"/>
<dbReference type="AlphaFoldDB" id="A0A2A9FI54"/>
<dbReference type="Pfam" id="PF02441">
    <property type="entry name" value="Flavoprotein"/>
    <property type="match status" value="1"/>
</dbReference>
<accession>A0A2A9FI54</accession>
<organism evidence="2 3">
    <name type="scientific">Amycolatopsis sulphurea</name>
    <dbReference type="NCBI Taxonomy" id="76022"/>
    <lineage>
        <taxon>Bacteria</taxon>
        <taxon>Bacillati</taxon>
        <taxon>Actinomycetota</taxon>
        <taxon>Actinomycetes</taxon>
        <taxon>Pseudonocardiales</taxon>
        <taxon>Pseudonocardiaceae</taxon>
        <taxon>Amycolatopsis</taxon>
    </lineage>
</organism>
<name>A0A2A9FI54_9PSEU</name>
<dbReference type="RefSeq" id="WP_098513975.1">
    <property type="nucleotide sequence ID" value="NZ_JBIAKZ010000012.1"/>
</dbReference>
<dbReference type="InterPro" id="IPR036551">
    <property type="entry name" value="Flavin_trans-like"/>
</dbReference>
<dbReference type="SUPFAM" id="SSF52507">
    <property type="entry name" value="Homo-oligomeric flavin-containing Cys decarboxylases, HFCD"/>
    <property type="match status" value="1"/>
</dbReference>
<sequence length="182" mass="19380">MNVDLRWLYLVTSAAPPVLRLEEFIPALYADGWAVCVIATPTAATWIDLDALAATTGCLTRVHPRPPRQQEESLPRAEAVLAAPATFNSINKWASGTSDTLALGVLNEMLGAGVPIIAAPCVKPVLRQHPAYADSIARLASAGVVLLDPDAITRRAEDGLATFDWSQIVAALRDATKSVADR</sequence>
<gene>
    <name evidence="2" type="ORF">ATK36_5399</name>
</gene>
<dbReference type="GO" id="GO:0003824">
    <property type="term" value="F:catalytic activity"/>
    <property type="evidence" value="ECO:0007669"/>
    <property type="project" value="InterPro"/>
</dbReference>
<dbReference type="Proteomes" id="UP000243542">
    <property type="component" value="Unassembled WGS sequence"/>
</dbReference>
<evidence type="ECO:0000313" key="2">
    <source>
        <dbReference type="EMBL" id="PFG50190.1"/>
    </source>
</evidence>
<protein>
    <submittedName>
        <fullName evidence="2">Flavoprotein</fullName>
    </submittedName>
</protein>
<comment type="caution">
    <text evidence="2">The sequence shown here is derived from an EMBL/GenBank/DDBJ whole genome shotgun (WGS) entry which is preliminary data.</text>
</comment>
<dbReference type="EMBL" id="PDJK01000002">
    <property type="protein sequence ID" value="PFG50190.1"/>
    <property type="molecule type" value="Genomic_DNA"/>
</dbReference>
<keyword evidence="3" id="KW-1185">Reference proteome</keyword>
<feature type="domain" description="Flavoprotein" evidence="1">
    <location>
        <begin position="10"/>
        <end position="144"/>
    </location>
</feature>
<evidence type="ECO:0000259" key="1">
    <source>
        <dbReference type="Pfam" id="PF02441"/>
    </source>
</evidence>
<reference evidence="2 3" key="1">
    <citation type="submission" date="2017-10" db="EMBL/GenBank/DDBJ databases">
        <title>Sequencing the genomes of 1000 actinobacteria strains.</title>
        <authorList>
            <person name="Klenk H.-P."/>
        </authorList>
    </citation>
    <scope>NUCLEOTIDE SEQUENCE [LARGE SCALE GENOMIC DNA]</scope>
    <source>
        <strain evidence="2 3">DSM 46092</strain>
    </source>
</reference>